<reference evidence="1" key="2">
    <citation type="submission" date="2017-09" db="EMBL/GenBank/DDBJ databases">
        <title>FDA dAtabase for Regulatory Grade micrObial Sequences (FDA-ARGOS): Supporting development and validation of Infectious Disease Dx tests.</title>
        <authorList>
            <person name="Minogue T."/>
            <person name="Wolcott M."/>
            <person name="Wasieloski L."/>
            <person name="Aguilar W."/>
            <person name="Moore D."/>
            <person name="Tallon L.J."/>
            <person name="Sadzewicz L."/>
            <person name="Ott S."/>
            <person name="Zhao X."/>
            <person name="Nagaraj S."/>
            <person name="Vavikolanu K."/>
            <person name="Aluvathingal J."/>
            <person name="Nadendla S."/>
            <person name="Sichtig H."/>
        </authorList>
    </citation>
    <scope>NUCLEOTIDE SEQUENCE</scope>
    <source>
        <strain evidence="1">FDAARGOS_387</strain>
    </source>
</reference>
<reference evidence="3" key="1">
    <citation type="submission" date="2017-09" db="EMBL/GenBank/DDBJ databases">
        <title>FDA dAtabase for Regulatory Grade micrObial Sequences (FDA-ARGOS): Supporting development and validation of Infectious Disease Dx tests.</title>
        <authorList>
            <person name="Minogue T."/>
            <person name="Wolcott M."/>
            <person name="Wasieloski L."/>
            <person name="Aguilar W."/>
            <person name="Moore D."/>
            <person name="Tallon L."/>
            <person name="Sadzewicz L."/>
            <person name="Ott S."/>
            <person name="Zhao X."/>
            <person name="Nagaraj S."/>
            <person name="Vavikolanu K."/>
            <person name="Aluvathingal J."/>
            <person name="Nadendla S."/>
            <person name="Sichtig H."/>
        </authorList>
    </citation>
    <scope>NUCLEOTIDE SEQUENCE [LARGE SCALE GENOMIC DNA]</scope>
    <source>
        <strain evidence="3">FDAARGOS_387</strain>
    </source>
</reference>
<reference evidence="2 4" key="3">
    <citation type="submission" date="2019-03" db="EMBL/GenBank/DDBJ databases">
        <authorList>
            <consortium name="Pathogen Informatics"/>
        </authorList>
    </citation>
    <scope>NUCLEOTIDE SEQUENCE [LARGE SCALE GENOMIC DNA]</scope>
    <source>
        <strain evidence="2 4">NCTC12282</strain>
    </source>
</reference>
<organism evidence="1 3">
    <name type="scientific">Budvicia aquatica</name>
    <dbReference type="NCBI Taxonomy" id="82979"/>
    <lineage>
        <taxon>Bacteria</taxon>
        <taxon>Pseudomonadati</taxon>
        <taxon>Pseudomonadota</taxon>
        <taxon>Gammaproteobacteria</taxon>
        <taxon>Enterobacterales</taxon>
        <taxon>Budviciaceae</taxon>
        <taxon>Budvicia</taxon>
    </lineage>
</organism>
<evidence type="ECO:0000313" key="4">
    <source>
        <dbReference type="Proteomes" id="UP000373449"/>
    </source>
</evidence>
<accession>A0A2C6DIX6</accession>
<proteinExistence type="predicted"/>
<dbReference type="Proteomes" id="UP000224974">
    <property type="component" value="Unassembled WGS sequence"/>
</dbReference>
<dbReference type="AlphaFoldDB" id="A0A2C6DIX6"/>
<dbReference type="EMBL" id="PDDX01000001">
    <property type="protein sequence ID" value="PHI28282.1"/>
    <property type="molecule type" value="Genomic_DNA"/>
</dbReference>
<sequence length="138" mass="12695">MGLLGDLWDSTFDGVLDVTFGTLETVCDTANVVKSSVIENPGKAMMMGIAALATGGAALSVAPTIGAAASAAGLGVGGGTLSGAAASSAGLAALGGGSLAAGGAGMVGGTAVITVTGALSGGALAGTVISTLPRTERD</sequence>
<keyword evidence="3" id="KW-1185">Reference proteome</keyword>
<gene>
    <name evidence="1" type="ORF">CRN84_02490</name>
    <name evidence="2" type="ORF">NCTC12282_01061</name>
</gene>
<evidence type="ECO:0000313" key="1">
    <source>
        <dbReference type="EMBL" id="PHI28282.1"/>
    </source>
</evidence>
<dbReference type="Proteomes" id="UP000373449">
    <property type="component" value="Unassembled WGS sequence"/>
</dbReference>
<protein>
    <submittedName>
        <fullName evidence="1">Uncharacterized protein</fullName>
    </submittedName>
</protein>
<dbReference type="EMBL" id="CAADJA010000002">
    <property type="protein sequence ID" value="VFS46170.1"/>
    <property type="molecule type" value="Genomic_DNA"/>
</dbReference>
<evidence type="ECO:0000313" key="3">
    <source>
        <dbReference type="Proteomes" id="UP000224974"/>
    </source>
</evidence>
<dbReference type="RefSeq" id="WP_051323470.1">
    <property type="nucleotide sequence ID" value="NZ_CAADJA010000002.1"/>
</dbReference>
<evidence type="ECO:0000313" key="2">
    <source>
        <dbReference type="EMBL" id="VFS46170.1"/>
    </source>
</evidence>
<name>A0A2C6DIX6_9GAMM</name>